<evidence type="ECO:0000313" key="1">
    <source>
        <dbReference type="EMBL" id="CAB5223812.1"/>
    </source>
</evidence>
<organism evidence="1">
    <name type="scientific">uncultured Caudovirales phage</name>
    <dbReference type="NCBI Taxonomy" id="2100421"/>
    <lineage>
        <taxon>Viruses</taxon>
        <taxon>Duplodnaviria</taxon>
        <taxon>Heunggongvirae</taxon>
        <taxon>Uroviricota</taxon>
        <taxon>Caudoviricetes</taxon>
        <taxon>Peduoviridae</taxon>
        <taxon>Maltschvirus</taxon>
        <taxon>Maltschvirus maltsch</taxon>
    </lineage>
</organism>
<accession>A0A6J7X626</accession>
<protein>
    <submittedName>
        <fullName evidence="1">Uncharacterized protein</fullName>
    </submittedName>
</protein>
<gene>
    <name evidence="1" type="ORF">UFOVP737_8</name>
</gene>
<sequence>MALPATPIVKINLTGGASFGEAFVLGSSRLGFAELASGSTVIVDVSNQVSKIDTRKERNLFQDKYLSGTATVRIIDETGAWNPQNSSSPYWPNLVPLRSIQISATYAGTNYGIFKGYITEYLYTYPKDQEIGYVDLVCSDGFKLLFNSNVTTVTGQAAGQDTGTRIDKILNTVGWPVSQRSIQTGNTTCVADPATVRTGLAAIQTAEFTEQGAFYVDKSGNAVFKNRQFVYDAQAVAPTKFSNATGSSDIPYAGITFAHDDKTIVNSCSVTRIGGTTQTSTDATSVAQYFLHSVTADQMLMQTDANALALATAFVTSRKDTTIRIDSITLDLVTLAYGAGIVAALDLDYFDTMEITNVNVSGTTIVKKLQCQGIAHKITPNTWETVLTTQEPLLDVMY</sequence>
<reference evidence="1" key="1">
    <citation type="submission" date="2020-05" db="EMBL/GenBank/DDBJ databases">
        <authorList>
            <person name="Chiriac C."/>
            <person name="Salcher M."/>
            <person name="Ghai R."/>
            <person name="Kavagutti S V."/>
        </authorList>
    </citation>
    <scope>NUCLEOTIDE SEQUENCE</scope>
</reference>
<proteinExistence type="predicted"/>
<dbReference type="EMBL" id="LR798329">
    <property type="protein sequence ID" value="CAB5223812.1"/>
    <property type="molecule type" value="Genomic_DNA"/>
</dbReference>
<name>A0A6J7X626_9CAUD</name>